<dbReference type="InterPro" id="IPR007349">
    <property type="entry name" value="DUF418"/>
</dbReference>
<feature type="transmembrane region" description="Helical" evidence="1">
    <location>
        <begin position="76"/>
        <end position="93"/>
    </location>
</feature>
<evidence type="ECO:0000313" key="4">
    <source>
        <dbReference type="Proteomes" id="UP000236723"/>
    </source>
</evidence>
<keyword evidence="1" id="KW-1133">Transmembrane helix</keyword>
<dbReference type="RefSeq" id="WP_160147068.1">
    <property type="nucleotide sequence ID" value="NZ_FNVO01000011.1"/>
</dbReference>
<name>A0A1H6CRV4_9ACTN</name>
<organism evidence="3 4">
    <name type="scientific">Thermomonospora echinospora</name>
    <dbReference type="NCBI Taxonomy" id="1992"/>
    <lineage>
        <taxon>Bacteria</taxon>
        <taxon>Bacillati</taxon>
        <taxon>Actinomycetota</taxon>
        <taxon>Actinomycetes</taxon>
        <taxon>Streptosporangiales</taxon>
        <taxon>Thermomonosporaceae</taxon>
        <taxon>Thermomonospora</taxon>
    </lineage>
</organism>
<keyword evidence="1" id="KW-0472">Membrane</keyword>
<sequence>MVRGLALCGILSANIVAITGIQVWGTAGADPGLVGHLYETLVHQRFFPVFSFLFGLSAVLFLGAARGGMEPPRTVLLARFGFLLPFGLAHQVLQPGEVLVSYAVIGIVFGLPASFLPRRAVLAGGTAATLASLLIAEGGVTLIPGLFLLGMAAGAYDVPGLIARRSGRIAAAFYPTALLAAGLNVWQVTMGAAAFDSPLPAAAGAVTGAAYAIGLLMLLRRERLHAALSFVLQPLGRLALTNYITATPLVIAADHLLDLGGHPRVAAVVGTALAILALQVLFSRAWLRHHRYGPLEWAWRCLTWWRLVPNRPRPAAER</sequence>
<feature type="transmembrane region" description="Helical" evidence="1">
    <location>
        <begin position="45"/>
        <end position="64"/>
    </location>
</feature>
<keyword evidence="1" id="KW-0812">Transmembrane</keyword>
<dbReference type="PANTHER" id="PTHR30590:SF2">
    <property type="entry name" value="INNER MEMBRANE PROTEIN"/>
    <property type="match status" value="1"/>
</dbReference>
<dbReference type="PANTHER" id="PTHR30590">
    <property type="entry name" value="INNER MEMBRANE PROTEIN"/>
    <property type="match status" value="1"/>
</dbReference>
<feature type="transmembrane region" description="Helical" evidence="1">
    <location>
        <begin position="99"/>
        <end position="115"/>
    </location>
</feature>
<reference evidence="4" key="1">
    <citation type="submission" date="2016-10" db="EMBL/GenBank/DDBJ databases">
        <authorList>
            <person name="Varghese N."/>
            <person name="Submissions S."/>
        </authorList>
    </citation>
    <scope>NUCLEOTIDE SEQUENCE [LARGE SCALE GENOMIC DNA]</scope>
    <source>
        <strain evidence="4">DSM 43163</strain>
    </source>
</reference>
<dbReference type="AlphaFoldDB" id="A0A1H6CRV4"/>
<dbReference type="InterPro" id="IPR052529">
    <property type="entry name" value="Bact_Transport_Assoc"/>
</dbReference>
<feature type="domain" description="DUF418" evidence="2">
    <location>
        <begin position="170"/>
        <end position="306"/>
    </location>
</feature>
<dbReference type="OrthoDB" id="9807744at2"/>
<dbReference type="Proteomes" id="UP000236723">
    <property type="component" value="Unassembled WGS sequence"/>
</dbReference>
<dbReference type="EMBL" id="FNVO01000011">
    <property type="protein sequence ID" value="SEG75365.1"/>
    <property type="molecule type" value="Genomic_DNA"/>
</dbReference>
<evidence type="ECO:0000256" key="1">
    <source>
        <dbReference type="SAM" id="Phobius"/>
    </source>
</evidence>
<keyword evidence="4" id="KW-1185">Reference proteome</keyword>
<feature type="transmembrane region" description="Helical" evidence="1">
    <location>
        <begin position="199"/>
        <end position="219"/>
    </location>
</feature>
<protein>
    <submittedName>
        <fullName evidence="3">Uncharacterized membrane protein YeiB</fullName>
    </submittedName>
</protein>
<proteinExistence type="predicted"/>
<gene>
    <name evidence="3" type="ORF">SAMN04489712_11126</name>
</gene>
<feature type="transmembrane region" description="Helical" evidence="1">
    <location>
        <begin position="169"/>
        <end position="187"/>
    </location>
</feature>
<evidence type="ECO:0000259" key="2">
    <source>
        <dbReference type="Pfam" id="PF04235"/>
    </source>
</evidence>
<dbReference type="Pfam" id="PF04235">
    <property type="entry name" value="DUF418"/>
    <property type="match status" value="1"/>
</dbReference>
<accession>A0A1H6CRV4</accession>
<evidence type="ECO:0000313" key="3">
    <source>
        <dbReference type="EMBL" id="SEG75365.1"/>
    </source>
</evidence>
<feature type="transmembrane region" description="Helical" evidence="1">
    <location>
        <begin position="265"/>
        <end position="287"/>
    </location>
</feature>